<keyword evidence="2 6" id="KW-0732">Signal</keyword>
<dbReference type="Proteomes" id="UP000663067">
    <property type="component" value="Chromosome"/>
</dbReference>
<keyword evidence="3" id="KW-0472">Membrane</keyword>
<dbReference type="RefSeq" id="WP_101625395.1">
    <property type="nucleotide sequence ID" value="NZ_CP071591.1"/>
</dbReference>
<keyword evidence="5" id="KW-0449">Lipoprotein</keyword>
<evidence type="ECO:0000256" key="6">
    <source>
        <dbReference type="SAM" id="SignalP"/>
    </source>
</evidence>
<keyword evidence="4" id="KW-0564">Palmitate</keyword>
<dbReference type="Proteomes" id="UP000234855">
    <property type="component" value="Unassembled WGS sequence"/>
</dbReference>
<reference evidence="7 9" key="1">
    <citation type="submission" date="2017-07" db="EMBL/GenBank/DDBJ databases">
        <title>Bifidobacterium novel species.</title>
        <authorList>
            <person name="Lugli G.A."/>
            <person name="Milani C."/>
            <person name="Duranti S."/>
            <person name="Mangifesta M."/>
        </authorList>
    </citation>
    <scope>NUCLEOTIDE SEQUENCE [LARGE SCALE GENOMIC DNA]</scope>
    <source>
        <strain evidence="7 9">45</strain>
    </source>
</reference>
<evidence type="ECO:0000256" key="4">
    <source>
        <dbReference type="ARBA" id="ARBA00023139"/>
    </source>
</evidence>
<evidence type="ECO:0000313" key="9">
    <source>
        <dbReference type="Proteomes" id="UP000234855"/>
    </source>
</evidence>
<dbReference type="InterPro" id="IPR050490">
    <property type="entry name" value="Bact_solute-bd_prot1"/>
</dbReference>
<evidence type="ECO:0000313" key="7">
    <source>
        <dbReference type="EMBL" id="PLS25349.1"/>
    </source>
</evidence>
<dbReference type="SUPFAM" id="SSF53850">
    <property type="entry name" value="Periplasmic binding protein-like II"/>
    <property type="match status" value="1"/>
</dbReference>
<protein>
    <submittedName>
        <fullName evidence="7">Extracellular solute-binding protein</fullName>
    </submittedName>
    <submittedName>
        <fullName evidence="8">Sugar ABC transporter substrate-binding protein</fullName>
    </submittedName>
</protein>
<keyword evidence="1" id="KW-1003">Cell membrane</keyword>
<sequence length="426" mass="46465">MGRQTYSRLAAAAAAVLSMVLVAGCGTGPAGDGVVNLTFSAWVPGIDKAVDLWNKTHPKIHVQYTRISSDAQNNYATQIMAGTAADILQLDASYLTDLAIDGNVYDIGQYVGSHEKEFTKSSWKTVAMNNTVYGVPQDSSPIALIYRKDLFEKYGVAIPKTWDEYIDAARKLHAADPNLYIGQFSPDEIQLFDAQFFQEGGSWYGTASGHWKITLDGPAFQKVAKRYQTLLDEGLLKRVDMWTPDFLSAMNHDEIASVNFASWFTAQFETSMTKQSGKWAVAPSPSDTGNGPYADVGGSMNVVSKTCKYPKEASEFMLWLNTNPDSLKILISEGGLFPAALSGFNNPALNEKKKYFGDQVIADVYKNAAENVSSDFMVGPMISQGRAALSDELAKVSNNKETMLQAGSNAANALREALRNKGMEVE</sequence>
<keyword evidence="10" id="KW-1185">Reference proteome</keyword>
<dbReference type="Pfam" id="PF01547">
    <property type="entry name" value="SBP_bac_1"/>
    <property type="match status" value="1"/>
</dbReference>
<name>A0A2N5ITQ5_9BIFI</name>
<feature type="signal peptide" evidence="6">
    <location>
        <begin position="1"/>
        <end position="23"/>
    </location>
</feature>
<feature type="chain" id="PRO_5039235166" evidence="6">
    <location>
        <begin position="24"/>
        <end position="426"/>
    </location>
</feature>
<dbReference type="PANTHER" id="PTHR43649:SF33">
    <property type="entry name" value="POLYGALACTURONAN_RHAMNOGALACTURONAN-BINDING PROTEIN YTCQ"/>
    <property type="match status" value="1"/>
</dbReference>
<accession>A0A2N5ITQ5</accession>
<dbReference type="PROSITE" id="PS51257">
    <property type="entry name" value="PROKAR_LIPOPROTEIN"/>
    <property type="match status" value="1"/>
</dbReference>
<evidence type="ECO:0000313" key="8">
    <source>
        <dbReference type="EMBL" id="QSY58492.1"/>
    </source>
</evidence>
<dbReference type="PANTHER" id="PTHR43649">
    <property type="entry name" value="ARABINOSE-BINDING PROTEIN-RELATED"/>
    <property type="match status" value="1"/>
</dbReference>
<proteinExistence type="predicted"/>
<dbReference type="Gene3D" id="3.40.190.10">
    <property type="entry name" value="Periplasmic binding protein-like II"/>
    <property type="match status" value="1"/>
</dbReference>
<dbReference type="EMBL" id="CP071591">
    <property type="protein sequence ID" value="QSY58492.1"/>
    <property type="molecule type" value="Genomic_DNA"/>
</dbReference>
<evidence type="ECO:0000313" key="10">
    <source>
        <dbReference type="Proteomes" id="UP000663067"/>
    </source>
</evidence>
<dbReference type="EMBL" id="NMWV01000006">
    <property type="protein sequence ID" value="PLS25349.1"/>
    <property type="molecule type" value="Genomic_DNA"/>
</dbReference>
<dbReference type="AlphaFoldDB" id="A0A2N5ITQ5"/>
<dbReference type="CDD" id="cd13585">
    <property type="entry name" value="PBP2_TMBP_like"/>
    <property type="match status" value="1"/>
</dbReference>
<evidence type="ECO:0000256" key="5">
    <source>
        <dbReference type="ARBA" id="ARBA00023288"/>
    </source>
</evidence>
<reference evidence="8 10" key="2">
    <citation type="submission" date="2021-03" db="EMBL/GenBank/DDBJ databases">
        <title>Genome sequencing of Bifidobacterium imperatoris JCM 32708.</title>
        <authorList>
            <person name="Kim J."/>
        </authorList>
    </citation>
    <scope>NUCLEOTIDE SEQUENCE [LARGE SCALE GENOMIC DNA]</scope>
    <source>
        <strain evidence="8 10">JCM 32708</strain>
    </source>
</reference>
<gene>
    <name evidence="8" type="ORF">BLI708_04255</name>
    <name evidence="7" type="ORF">Tam1G_0551</name>
</gene>
<evidence type="ECO:0000256" key="3">
    <source>
        <dbReference type="ARBA" id="ARBA00023136"/>
    </source>
</evidence>
<evidence type="ECO:0000256" key="1">
    <source>
        <dbReference type="ARBA" id="ARBA00022475"/>
    </source>
</evidence>
<dbReference type="InterPro" id="IPR006059">
    <property type="entry name" value="SBP"/>
</dbReference>
<evidence type="ECO:0000256" key="2">
    <source>
        <dbReference type="ARBA" id="ARBA00022729"/>
    </source>
</evidence>
<organism evidence="7 9">
    <name type="scientific">Bifidobacterium imperatoris</name>
    <dbReference type="NCBI Taxonomy" id="2020965"/>
    <lineage>
        <taxon>Bacteria</taxon>
        <taxon>Bacillati</taxon>
        <taxon>Actinomycetota</taxon>
        <taxon>Actinomycetes</taxon>
        <taxon>Bifidobacteriales</taxon>
        <taxon>Bifidobacteriaceae</taxon>
        <taxon>Bifidobacterium</taxon>
    </lineage>
</organism>